<sequence length="134" mass="14991">ILKVQGNISINGLDFYAAFILMEMRNYDEVKNIIAAYEDCPRVFLLAHVTGQYNLIFGVVGQSIDVLRRYLNFCGPTNKKGILHSAIIFTSKFLAPEFLPLNLFTGISKEHKCENICKACEAFLDGDCKGCGNF</sequence>
<dbReference type="AlphaFoldDB" id="A0A0F9G6Q8"/>
<reference evidence="1" key="1">
    <citation type="journal article" date="2015" name="Nature">
        <title>Complex archaea that bridge the gap between prokaryotes and eukaryotes.</title>
        <authorList>
            <person name="Spang A."/>
            <person name="Saw J.H."/>
            <person name="Jorgensen S.L."/>
            <person name="Zaremba-Niedzwiedzka K."/>
            <person name="Martijn J."/>
            <person name="Lind A.E."/>
            <person name="van Eijk R."/>
            <person name="Schleper C."/>
            <person name="Guy L."/>
            <person name="Ettema T.J."/>
        </authorList>
    </citation>
    <scope>NUCLEOTIDE SEQUENCE</scope>
</reference>
<accession>A0A0F9G6Q8</accession>
<evidence type="ECO:0008006" key="2">
    <source>
        <dbReference type="Google" id="ProtNLM"/>
    </source>
</evidence>
<protein>
    <recommendedName>
        <fullName evidence="2">Transcription regulator AsnC/Lrp ligand binding domain-containing protein</fullName>
    </recommendedName>
</protein>
<proteinExistence type="predicted"/>
<gene>
    <name evidence="1" type="ORF">LCGC14_1865000</name>
</gene>
<evidence type="ECO:0000313" key="1">
    <source>
        <dbReference type="EMBL" id="KKL94403.1"/>
    </source>
</evidence>
<name>A0A0F9G6Q8_9ZZZZ</name>
<comment type="caution">
    <text evidence="1">The sequence shown here is derived from an EMBL/GenBank/DDBJ whole genome shotgun (WGS) entry which is preliminary data.</text>
</comment>
<dbReference type="EMBL" id="LAZR01018932">
    <property type="protein sequence ID" value="KKL94403.1"/>
    <property type="molecule type" value="Genomic_DNA"/>
</dbReference>
<organism evidence="1">
    <name type="scientific">marine sediment metagenome</name>
    <dbReference type="NCBI Taxonomy" id="412755"/>
    <lineage>
        <taxon>unclassified sequences</taxon>
        <taxon>metagenomes</taxon>
        <taxon>ecological metagenomes</taxon>
    </lineage>
</organism>
<feature type="non-terminal residue" evidence="1">
    <location>
        <position position="1"/>
    </location>
</feature>